<evidence type="ECO:0000256" key="1">
    <source>
        <dbReference type="ARBA" id="ARBA00006484"/>
    </source>
</evidence>
<gene>
    <name evidence="3" type="ORF">QBC42DRAFT_279263</name>
</gene>
<comment type="similarity">
    <text evidence="1">Belongs to the short-chain dehydrogenases/reductases (SDR) family.</text>
</comment>
<protein>
    <submittedName>
        <fullName evidence="3">Oxidoreductase bli-4 mitochondrial</fullName>
    </submittedName>
</protein>
<dbReference type="PANTHER" id="PTHR24320">
    <property type="entry name" value="RETINOL DEHYDROGENASE"/>
    <property type="match status" value="1"/>
</dbReference>
<dbReference type="Gene3D" id="3.40.50.720">
    <property type="entry name" value="NAD(P)-binding Rossmann-like Domain"/>
    <property type="match status" value="1"/>
</dbReference>
<dbReference type="InterPro" id="IPR002347">
    <property type="entry name" value="SDR_fam"/>
</dbReference>
<dbReference type="InterPro" id="IPR036291">
    <property type="entry name" value="NAD(P)-bd_dom_sf"/>
</dbReference>
<dbReference type="PANTHER" id="PTHR24320:SF33">
    <property type="entry name" value="OXIDOREDUCTASE BLI-4, MITOCHONDRIAL-RELATED"/>
    <property type="match status" value="1"/>
</dbReference>
<evidence type="ECO:0000313" key="4">
    <source>
        <dbReference type="Proteomes" id="UP001321749"/>
    </source>
</evidence>
<sequence length="404" mass="44092">MAGRLVVRRAALFSQLSPRCVTVAELQPVTPIVSQLHTQLRRRLISTSKTNPGIISGKMQTLGNTLAENFGGPLSKLGSEQFELDDCPDLTDKVGVVTGGSEGIGFGVAYTLLKHNISKLYIISVAPEIMEGAKKVIAGELGQDKADRIEWLGCDLSDWNRVHEIAEIIKSKSPRLDILVNNSGRGIMTPTLTSYGVDRHMAINHMGHVILTSHLLPLMQKTAKEHNTTVRISNQSSNLHNAAPSDTKFASLEEINSDAGPNGQYGRSKLAAILYARYFDRNVTQKGHPNVLMNATHPGFASTKQSRKDILEPYPLSGLIMKYGVEPLKKDQFEAAIPTIFCATTTTKSGQYICAPCIPEEGSEMSQSAELGDQLMALTREIIAEKTKKDSIERGCPMDDVVVH</sequence>
<dbReference type="EMBL" id="MU865119">
    <property type="protein sequence ID" value="KAK4457370.1"/>
    <property type="molecule type" value="Genomic_DNA"/>
</dbReference>
<keyword evidence="4" id="KW-1185">Reference proteome</keyword>
<dbReference type="PRINTS" id="PR00081">
    <property type="entry name" value="GDHRDH"/>
</dbReference>
<accession>A0AAV9HC89</accession>
<dbReference type="Proteomes" id="UP001321749">
    <property type="component" value="Unassembled WGS sequence"/>
</dbReference>
<dbReference type="Pfam" id="PF00106">
    <property type="entry name" value="adh_short"/>
    <property type="match status" value="1"/>
</dbReference>
<reference evidence="3" key="1">
    <citation type="journal article" date="2023" name="Mol. Phylogenet. Evol.">
        <title>Genome-scale phylogeny and comparative genomics of the fungal order Sordariales.</title>
        <authorList>
            <person name="Hensen N."/>
            <person name="Bonometti L."/>
            <person name="Westerberg I."/>
            <person name="Brannstrom I.O."/>
            <person name="Guillou S."/>
            <person name="Cros-Aarteil S."/>
            <person name="Calhoun S."/>
            <person name="Haridas S."/>
            <person name="Kuo A."/>
            <person name="Mondo S."/>
            <person name="Pangilinan J."/>
            <person name="Riley R."/>
            <person name="LaButti K."/>
            <person name="Andreopoulos B."/>
            <person name="Lipzen A."/>
            <person name="Chen C."/>
            <person name="Yan M."/>
            <person name="Daum C."/>
            <person name="Ng V."/>
            <person name="Clum A."/>
            <person name="Steindorff A."/>
            <person name="Ohm R.A."/>
            <person name="Martin F."/>
            <person name="Silar P."/>
            <person name="Natvig D.O."/>
            <person name="Lalanne C."/>
            <person name="Gautier V."/>
            <person name="Ament-Velasquez S.L."/>
            <person name="Kruys A."/>
            <person name="Hutchinson M.I."/>
            <person name="Powell A.J."/>
            <person name="Barry K."/>
            <person name="Miller A.N."/>
            <person name="Grigoriev I.V."/>
            <person name="Debuchy R."/>
            <person name="Gladieux P."/>
            <person name="Hiltunen Thoren M."/>
            <person name="Johannesson H."/>
        </authorList>
    </citation>
    <scope>NUCLEOTIDE SEQUENCE</scope>
    <source>
        <strain evidence="3">PSN324</strain>
    </source>
</reference>
<evidence type="ECO:0000313" key="3">
    <source>
        <dbReference type="EMBL" id="KAK4457370.1"/>
    </source>
</evidence>
<organism evidence="3 4">
    <name type="scientific">Cladorrhinum samala</name>
    <dbReference type="NCBI Taxonomy" id="585594"/>
    <lineage>
        <taxon>Eukaryota</taxon>
        <taxon>Fungi</taxon>
        <taxon>Dikarya</taxon>
        <taxon>Ascomycota</taxon>
        <taxon>Pezizomycotina</taxon>
        <taxon>Sordariomycetes</taxon>
        <taxon>Sordariomycetidae</taxon>
        <taxon>Sordariales</taxon>
        <taxon>Podosporaceae</taxon>
        <taxon>Cladorrhinum</taxon>
    </lineage>
</organism>
<keyword evidence="2" id="KW-0560">Oxidoreductase</keyword>
<dbReference type="SUPFAM" id="SSF51735">
    <property type="entry name" value="NAD(P)-binding Rossmann-fold domains"/>
    <property type="match status" value="1"/>
</dbReference>
<name>A0AAV9HC89_9PEZI</name>
<dbReference type="GO" id="GO:0016491">
    <property type="term" value="F:oxidoreductase activity"/>
    <property type="evidence" value="ECO:0007669"/>
    <property type="project" value="UniProtKB-KW"/>
</dbReference>
<proteinExistence type="inferred from homology"/>
<dbReference type="AlphaFoldDB" id="A0AAV9HC89"/>
<reference evidence="3" key="2">
    <citation type="submission" date="2023-06" db="EMBL/GenBank/DDBJ databases">
        <authorList>
            <consortium name="Lawrence Berkeley National Laboratory"/>
            <person name="Mondo S.J."/>
            <person name="Hensen N."/>
            <person name="Bonometti L."/>
            <person name="Westerberg I."/>
            <person name="Brannstrom I.O."/>
            <person name="Guillou S."/>
            <person name="Cros-Aarteil S."/>
            <person name="Calhoun S."/>
            <person name="Haridas S."/>
            <person name="Kuo A."/>
            <person name="Pangilinan J."/>
            <person name="Riley R."/>
            <person name="Labutti K."/>
            <person name="Andreopoulos B."/>
            <person name="Lipzen A."/>
            <person name="Chen C."/>
            <person name="Yanf M."/>
            <person name="Daum C."/>
            <person name="Ng V."/>
            <person name="Clum A."/>
            <person name="Steindorff A."/>
            <person name="Ohm R."/>
            <person name="Martin F."/>
            <person name="Silar P."/>
            <person name="Natvig D."/>
            <person name="Lalanne C."/>
            <person name="Gautier V."/>
            <person name="Ament-Velasquez S.L."/>
            <person name="Kruys A."/>
            <person name="Hutchinson M.I."/>
            <person name="Powell A.J."/>
            <person name="Barry K."/>
            <person name="Miller A.N."/>
            <person name="Grigoriev I.V."/>
            <person name="Debuchy R."/>
            <person name="Gladieux P."/>
            <person name="Thoren M.H."/>
            <person name="Johannesson H."/>
        </authorList>
    </citation>
    <scope>NUCLEOTIDE SEQUENCE</scope>
    <source>
        <strain evidence="3">PSN324</strain>
    </source>
</reference>
<evidence type="ECO:0000256" key="2">
    <source>
        <dbReference type="ARBA" id="ARBA00023002"/>
    </source>
</evidence>
<comment type="caution">
    <text evidence="3">The sequence shown here is derived from an EMBL/GenBank/DDBJ whole genome shotgun (WGS) entry which is preliminary data.</text>
</comment>